<dbReference type="Gramene" id="mRNA:HanXRQr2_Chr16g0724171">
    <property type="protein sequence ID" value="mRNA:HanXRQr2_Chr16g0724171"/>
    <property type="gene ID" value="HanXRQr2_Chr16g0724171"/>
</dbReference>
<dbReference type="AlphaFoldDB" id="A0A9K3DLX3"/>
<sequence>MMTKFSKIVTNRHPTRMAIPILAHLSISRRVSVTRVKIGSKKNLGLATVKHQTSGRN</sequence>
<dbReference type="Proteomes" id="UP000215914">
    <property type="component" value="Unassembled WGS sequence"/>
</dbReference>
<proteinExistence type="predicted"/>
<name>A0A9K3DLX3_HELAN</name>
<protein>
    <submittedName>
        <fullName evidence="1">Uncharacterized protein</fullName>
    </submittedName>
</protein>
<gene>
    <name evidence="1" type="ORF">HanXRQr2_Chr16g0724171</name>
</gene>
<organism evidence="1 2">
    <name type="scientific">Helianthus annuus</name>
    <name type="common">Common sunflower</name>
    <dbReference type="NCBI Taxonomy" id="4232"/>
    <lineage>
        <taxon>Eukaryota</taxon>
        <taxon>Viridiplantae</taxon>
        <taxon>Streptophyta</taxon>
        <taxon>Embryophyta</taxon>
        <taxon>Tracheophyta</taxon>
        <taxon>Spermatophyta</taxon>
        <taxon>Magnoliopsida</taxon>
        <taxon>eudicotyledons</taxon>
        <taxon>Gunneridae</taxon>
        <taxon>Pentapetalae</taxon>
        <taxon>asterids</taxon>
        <taxon>campanulids</taxon>
        <taxon>Asterales</taxon>
        <taxon>Asteraceae</taxon>
        <taxon>Asteroideae</taxon>
        <taxon>Heliantheae alliance</taxon>
        <taxon>Heliantheae</taxon>
        <taxon>Helianthus</taxon>
    </lineage>
</organism>
<evidence type="ECO:0000313" key="1">
    <source>
        <dbReference type="EMBL" id="KAF5757987.1"/>
    </source>
</evidence>
<accession>A0A9K3DLX3</accession>
<comment type="caution">
    <text evidence="1">The sequence shown here is derived from an EMBL/GenBank/DDBJ whole genome shotgun (WGS) entry which is preliminary data.</text>
</comment>
<evidence type="ECO:0000313" key="2">
    <source>
        <dbReference type="Proteomes" id="UP000215914"/>
    </source>
</evidence>
<reference evidence="1" key="1">
    <citation type="journal article" date="2017" name="Nature">
        <title>The sunflower genome provides insights into oil metabolism, flowering and Asterid evolution.</title>
        <authorList>
            <person name="Badouin H."/>
            <person name="Gouzy J."/>
            <person name="Grassa C.J."/>
            <person name="Murat F."/>
            <person name="Staton S.E."/>
            <person name="Cottret L."/>
            <person name="Lelandais-Briere C."/>
            <person name="Owens G.L."/>
            <person name="Carrere S."/>
            <person name="Mayjonade B."/>
            <person name="Legrand L."/>
            <person name="Gill N."/>
            <person name="Kane N.C."/>
            <person name="Bowers J.E."/>
            <person name="Hubner S."/>
            <person name="Bellec A."/>
            <person name="Berard A."/>
            <person name="Berges H."/>
            <person name="Blanchet N."/>
            <person name="Boniface M.C."/>
            <person name="Brunel D."/>
            <person name="Catrice O."/>
            <person name="Chaidir N."/>
            <person name="Claudel C."/>
            <person name="Donnadieu C."/>
            <person name="Faraut T."/>
            <person name="Fievet G."/>
            <person name="Helmstetter N."/>
            <person name="King M."/>
            <person name="Knapp S.J."/>
            <person name="Lai Z."/>
            <person name="Le Paslier M.C."/>
            <person name="Lippi Y."/>
            <person name="Lorenzon L."/>
            <person name="Mandel J.R."/>
            <person name="Marage G."/>
            <person name="Marchand G."/>
            <person name="Marquand E."/>
            <person name="Bret-Mestries E."/>
            <person name="Morien E."/>
            <person name="Nambeesan S."/>
            <person name="Nguyen T."/>
            <person name="Pegot-Espagnet P."/>
            <person name="Pouilly N."/>
            <person name="Raftis F."/>
            <person name="Sallet E."/>
            <person name="Schiex T."/>
            <person name="Thomas J."/>
            <person name="Vandecasteele C."/>
            <person name="Vares D."/>
            <person name="Vear F."/>
            <person name="Vautrin S."/>
            <person name="Crespi M."/>
            <person name="Mangin B."/>
            <person name="Burke J.M."/>
            <person name="Salse J."/>
            <person name="Munos S."/>
            <person name="Vincourt P."/>
            <person name="Rieseberg L.H."/>
            <person name="Langlade N.B."/>
        </authorList>
    </citation>
    <scope>NUCLEOTIDE SEQUENCE</scope>
    <source>
        <tissue evidence="1">Leaves</tissue>
    </source>
</reference>
<dbReference type="EMBL" id="MNCJ02000331">
    <property type="protein sequence ID" value="KAF5757987.1"/>
    <property type="molecule type" value="Genomic_DNA"/>
</dbReference>
<reference evidence="1" key="2">
    <citation type="submission" date="2020-06" db="EMBL/GenBank/DDBJ databases">
        <title>Helianthus annuus Genome sequencing and assembly Release 2.</title>
        <authorList>
            <person name="Gouzy J."/>
            <person name="Langlade N."/>
            <person name="Munos S."/>
        </authorList>
    </citation>
    <scope>NUCLEOTIDE SEQUENCE</scope>
    <source>
        <tissue evidence="1">Leaves</tissue>
    </source>
</reference>
<keyword evidence="2" id="KW-1185">Reference proteome</keyword>